<keyword evidence="3" id="KW-1185">Reference proteome</keyword>
<gene>
    <name evidence="2" type="ORF">BJ992_002687</name>
</gene>
<dbReference type="EMBL" id="JACHIU010000001">
    <property type="protein sequence ID" value="MBB6473256.1"/>
    <property type="molecule type" value="Genomic_DNA"/>
</dbReference>
<dbReference type="RefSeq" id="WP_343072643.1">
    <property type="nucleotide sequence ID" value="NZ_BAAALO010000005.1"/>
</dbReference>
<feature type="domain" description="DUF305" evidence="1">
    <location>
        <begin position="58"/>
        <end position="201"/>
    </location>
</feature>
<proteinExistence type="predicted"/>
<dbReference type="Pfam" id="PF03713">
    <property type="entry name" value="DUF305"/>
    <property type="match status" value="1"/>
</dbReference>
<dbReference type="PANTHER" id="PTHR36933">
    <property type="entry name" value="SLL0788 PROTEIN"/>
    <property type="match status" value="1"/>
</dbReference>
<evidence type="ECO:0000313" key="3">
    <source>
        <dbReference type="Proteomes" id="UP000555564"/>
    </source>
</evidence>
<protein>
    <submittedName>
        <fullName evidence="2">Uncharacterized protein (DUF305 family)</fullName>
    </submittedName>
</protein>
<dbReference type="InterPro" id="IPR012347">
    <property type="entry name" value="Ferritin-like"/>
</dbReference>
<name>A0A7X0M7W1_9ACTN</name>
<organism evidence="2 3">
    <name type="scientific">Sphaerisporangium rubeum</name>
    <dbReference type="NCBI Taxonomy" id="321317"/>
    <lineage>
        <taxon>Bacteria</taxon>
        <taxon>Bacillati</taxon>
        <taxon>Actinomycetota</taxon>
        <taxon>Actinomycetes</taxon>
        <taxon>Streptosporangiales</taxon>
        <taxon>Streptosporangiaceae</taxon>
        <taxon>Sphaerisporangium</taxon>
    </lineage>
</organism>
<evidence type="ECO:0000313" key="2">
    <source>
        <dbReference type="EMBL" id="MBB6473256.1"/>
    </source>
</evidence>
<comment type="caution">
    <text evidence="2">The sequence shown here is derived from an EMBL/GenBank/DDBJ whole genome shotgun (WGS) entry which is preliminary data.</text>
</comment>
<dbReference type="InterPro" id="IPR005183">
    <property type="entry name" value="DUF305_CopM-like"/>
</dbReference>
<dbReference type="PANTHER" id="PTHR36933:SF1">
    <property type="entry name" value="SLL0788 PROTEIN"/>
    <property type="match status" value="1"/>
</dbReference>
<dbReference type="Proteomes" id="UP000555564">
    <property type="component" value="Unassembled WGS sequence"/>
</dbReference>
<dbReference type="AlphaFoldDB" id="A0A7X0M7W1"/>
<reference evidence="2 3" key="1">
    <citation type="submission" date="2020-08" db="EMBL/GenBank/DDBJ databases">
        <title>Sequencing the genomes of 1000 actinobacteria strains.</title>
        <authorList>
            <person name="Klenk H.-P."/>
        </authorList>
    </citation>
    <scope>NUCLEOTIDE SEQUENCE [LARGE SCALE GENOMIC DNA]</scope>
    <source>
        <strain evidence="2 3">DSM 44936</strain>
    </source>
</reference>
<evidence type="ECO:0000259" key="1">
    <source>
        <dbReference type="Pfam" id="PF03713"/>
    </source>
</evidence>
<dbReference type="Gene3D" id="1.20.1260.10">
    <property type="match status" value="1"/>
</dbReference>
<accession>A0A7X0M7W1</accession>
<sequence>MLASALGACSAAAPRPGAAPVAGTEAPVVVPGAPGGEGRVATPGERVGEPDSVTSAADVMFAERMIPHHRQALEMAALAADRTTSPAVTALAERITSGQGPEIAVMSRWLTAQGRQVPADHGHEPDQAYGMASLAEMNRLRAARGKEFDTLLLRLMIRHHEGAVRMAGEELAGGGDQLMLKMAGDVVSGQRAEIVRMRRLLDGTPS</sequence>